<evidence type="ECO:0000313" key="2">
    <source>
        <dbReference type="EMBL" id="PTX54781.1"/>
    </source>
</evidence>
<evidence type="ECO:0008006" key="4">
    <source>
        <dbReference type="Google" id="ProtNLM"/>
    </source>
</evidence>
<keyword evidence="1" id="KW-1133">Transmembrane helix</keyword>
<dbReference type="Proteomes" id="UP000243978">
    <property type="component" value="Unassembled WGS sequence"/>
</dbReference>
<sequence length="95" mass="10681">MHNAFKSDNGLIMLVNLAGTFIALGMLGLSLYLSTEVPLATKGFWGIGVLMLCLSLVNFVKYRFDERINEDRIQQIERAKNEKILEDYVAIDKAA</sequence>
<comment type="caution">
    <text evidence="2">The sequence shown here is derived from an EMBL/GenBank/DDBJ whole genome shotgun (WGS) entry which is preliminary data.</text>
</comment>
<dbReference type="EMBL" id="QBKS01000002">
    <property type="protein sequence ID" value="PTX54781.1"/>
    <property type="molecule type" value="Genomic_DNA"/>
</dbReference>
<keyword evidence="3" id="KW-1185">Reference proteome</keyword>
<dbReference type="RefSeq" id="WP_107847081.1">
    <property type="nucleotide sequence ID" value="NZ_QBKS01000002.1"/>
</dbReference>
<keyword evidence="1" id="KW-0812">Transmembrane</keyword>
<gene>
    <name evidence="2" type="ORF">C8N43_3602</name>
</gene>
<dbReference type="AlphaFoldDB" id="A0A2T6BFF1"/>
<protein>
    <recommendedName>
        <fullName evidence="4">YiaAB two helix domain-containing protein</fullName>
    </recommendedName>
</protein>
<evidence type="ECO:0000256" key="1">
    <source>
        <dbReference type="SAM" id="Phobius"/>
    </source>
</evidence>
<feature type="transmembrane region" description="Helical" evidence="1">
    <location>
        <begin position="44"/>
        <end position="64"/>
    </location>
</feature>
<accession>A0A2T6BFF1</accession>
<name>A0A2T6BFF1_9RHOB</name>
<proteinExistence type="predicted"/>
<reference evidence="2 3" key="1">
    <citation type="submission" date="2018-04" db="EMBL/GenBank/DDBJ databases">
        <title>Genomic Encyclopedia of Archaeal and Bacterial Type Strains, Phase II (KMG-II): from individual species to whole genera.</title>
        <authorList>
            <person name="Goeker M."/>
        </authorList>
    </citation>
    <scope>NUCLEOTIDE SEQUENCE [LARGE SCALE GENOMIC DNA]</scope>
    <source>
        <strain evidence="2 3">DSM 100977</strain>
    </source>
</reference>
<dbReference type="OrthoDB" id="163792at2"/>
<evidence type="ECO:0000313" key="3">
    <source>
        <dbReference type="Proteomes" id="UP000243978"/>
    </source>
</evidence>
<feature type="transmembrane region" description="Helical" evidence="1">
    <location>
        <begin position="12"/>
        <end position="32"/>
    </location>
</feature>
<keyword evidence="1" id="KW-0472">Membrane</keyword>
<organism evidence="2 3">
    <name type="scientific">Litoreibacter ponti</name>
    <dbReference type="NCBI Taxonomy" id="1510457"/>
    <lineage>
        <taxon>Bacteria</taxon>
        <taxon>Pseudomonadati</taxon>
        <taxon>Pseudomonadota</taxon>
        <taxon>Alphaproteobacteria</taxon>
        <taxon>Rhodobacterales</taxon>
        <taxon>Roseobacteraceae</taxon>
        <taxon>Litoreibacter</taxon>
    </lineage>
</organism>